<keyword evidence="1" id="KW-1133">Transmembrane helix</keyword>
<evidence type="ECO:0000313" key="3">
    <source>
        <dbReference type="Proteomes" id="UP001271789"/>
    </source>
</evidence>
<protein>
    <submittedName>
        <fullName evidence="2">Uncharacterized protein</fullName>
    </submittedName>
</protein>
<feature type="transmembrane region" description="Helical" evidence="1">
    <location>
        <begin position="49"/>
        <end position="79"/>
    </location>
</feature>
<name>A0AAE4SF15_9EURY</name>
<dbReference type="EMBL" id="JAWDKD010000014">
    <property type="protein sequence ID" value="MDV0446875.1"/>
    <property type="molecule type" value="Genomic_DNA"/>
</dbReference>
<dbReference type="RefSeq" id="WP_338099289.1">
    <property type="nucleotide sequence ID" value="NZ_JAWDKD010000014.1"/>
</dbReference>
<evidence type="ECO:0000313" key="2">
    <source>
        <dbReference type="EMBL" id="MDV0446875.1"/>
    </source>
</evidence>
<keyword evidence="3" id="KW-1185">Reference proteome</keyword>
<organism evidence="2 3">
    <name type="scientific">Methanolapillus africanus</name>
    <dbReference type="NCBI Taxonomy" id="3028297"/>
    <lineage>
        <taxon>Archaea</taxon>
        <taxon>Methanobacteriati</taxon>
        <taxon>Methanobacteriota</taxon>
        <taxon>Stenosarchaea group</taxon>
        <taxon>Methanomicrobia</taxon>
        <taxon>Methanosarcinales</taxon>
        <taxon>Methanosarcinaceae</taxon>
        <taxon>Methanolapillus</taxon>
    </lineage>
</organism>
<keyword evidence="1" id="KW-0472">Membrane</keyword>
<dbReference type="AlphaFoldDB" id="A0AAE4SF15"/>
<gene>
    <name evidence="2" type="ORF">MsAg5_07380</name>
</gene>
<proteinExistence type="predicted"/>
<sequence length="86" mass="9701">MAAEPITKRIKFIKWLNAIELIAKLCLYITIFCSIIFLFFLFFEINLDFPGIILFLIGPPGVVISISVLIIASIIEFILAAQNARL</sequence>
<reference evidence="2" key="1">
    <citation type="submission" date="2023-06" db="EMBL/GenBank/DDBJ databases">
        <title>Genome sequence of Methanosarcinaceae archaeon Ag5.</title>
        <authorList>
            <person name="Protasov E."/>
            <person name="Platt K."/>
            <person name="Poehlein A."/>
            <person name="Daniel R."/>
            <person name="Brune A."/>
        </authorList>
    </citation>
    <scope>NUCLEOTIDE SEQUENCE</scope>
    <source>
        <strain evidence="2">Ag5</strain>
    </source>
</reference>
<dbReference type="Proteomes" id="UP001271789">
    <property type="component" value="Unassembled WGS sequence"/>
</dbReference>
<accession>A0AAE4SF15</accession>
<comment type="caution">
    <text evidence="2">The sequence shown here is derived from an EMBL/GenBank/DDBJ whole genome shotgun (WGS) entry which is preliminary data.</text>
</comment>
<keyword evidence="1" id="KW-0812">Transmembrane</keyword>
<feature type="transmembrane region" description="Helical" evidence="1">
    <location>
        <begin position="21"/>
        <end position="43"/>
    </location>
</feature>
<evidence type="ECO:0000256" key="1">
    <source>
        <dbReference type="SAM" id="Phobius"/>
    </source>
</evidence>